<proteinExistence type="predicted"/>
<comment type="caution">
    <text evidence="1">The sequence shown here is derived from an EMBL/GenBank/DDBJ whole genome shotgun (WGS) entry which is preliminary data.</text>
</comment>
<dbReference type="EMBL" id="BARS01026715">
    <property type="protein sequence ID" value="GAG03732.1"/>
    <property type="molecule type" value="Genomic_DNA"/>
</dbReference>
<sequence>TQIRDVDQYLTEAIRQLRAADTAEKAATAQQWIETNRVTPKQTMIHVDRLDRVVLSLEDFATRWTMMLRDEEADNLGAAVIQLRVLLENAMHGGITLVPGEELFDRYRQRREMLRDRNRSALDRQAADIDKAVAAANELTDLARLEQIVQLELDNQEYGTSYQKELKGLLGSIRGLQLSCWRARKRDRSKVGLIMGYGNSTEAGHRWISWVDEMTKLVELEIVERTGQLEGLNRNEGESILEVLLRTADEARSAGQWLRVHGLLQA</sequence>
<dbReference type="AlphaFoldDB" id="X0UX07"/>
<reference evidence="1" key="1">
    <citation type="journal article" date="2014" name="Front. Microbiol.">
        <title>High frequency of phylogenetically diverse reductive dehalogenase-homologous genes in deep subseafloor sedimentary metagenomes.</title>
        <authorList>
            <person name="Kawai M."/>
            <person name="Futagami T."/>
            <person name="Toyoda A."/>
            <person name="Takaki Y."/>
            <person name="Nishi S."/>
            <person name="Hori S."/>
            <person name="Arai W."/>
            <person name="Tsubouchi T."/>
            <person name="Morono Y."/>
            <person name="Uchiyama I."/>
            <person name="Ito T."/>
            <person name="Fujiyama A."/>
            <person name="Inagaki F."/>
            <person name="Takami H."/>
        </authorList>
    </citation>
    <scope>NUCLEOTIDE SEQUENCE</scope>
    <source>
        <strain evidence="1">Expedition CK06-06</strain>
    </source>
</reference>
<feature type="non-terminal residue" evidence="1">
    <location>
        <position position="266"/>
    </location>
</feature>
<gene>
    <name evidence="1" type="ORF">S01H1_42070</name>
</gene>
<feature type="non-terminal residue" evidence="1">
    <location>
        <position position="1"/>
    </location>
</feature>
<protein>
    <submittedName>
        <fullName evidence="1">Uncharacterized protein</fullName>
    </submittedName>
</protein>
<accession>X0UX07</accession>
<name>X0UX07_9ZZZZ</name>
<evidence type="ECO:0000313" key="1">
    <source>
        <dbReference type="EMBL" id="GAG03732.1"/>
    </source>
</evidence>
<organism evidence="1">
    <name type="scientific">marine sediment metagenome</name>
    <dbReference type="NCBI Taxonomy" id="412755"/>
    <lineage>
        <taxon>unclassified sequences</taxon>
        <taxon>metagenomes</taxon>
        <taxon>ecological metagenomes</taxon>
    </lineage>
</organism>